<sequence>MLSRLKLIDFRCYGSFSWQIPQQGAVILGNNAQGKTSLLEAVCFLLRLQSPRTARPGPLAAHGRQSFGIRGELPGQIRRILWAPDAPDLQVNGEPRRDQRSYLADSYPVVWMGNDDLSLVRAGADARRKYMDFLGTQWHPGYRTALFSYRRALKTRNHLLKHKSRDRLQIDAYTRQLALYGTELRSLRASLLELLLPHIIMAYRRIGGREEQVGAAYRAAEEGDLYERMCAGLDRDIRYGQTQNGPHRDDLEITLNGRSAAQFASEGQQRTIAISLKLAQSSLLTEETGHTPIHLIDDVFGELDPTRRIAFLQALPADAQSLITTTHLDWLHNTPCPLPAFQLENSTLRPVQS</sequence>
<organism evidence="8 9">
    <name type="scientific">Akkermansia biwaensis</name>
    <dbReference type="NCBI Taxonomy" id="2946555"/>
    <lineage>
        <taxon>Bacteria</taxon>
        <taxon>Pseudomonadati</taxon>
        <taxon>Verrucomicrobiota</taxon>
        <taxon>Verrucomicrobiia</taxon>
        <taxon>Verrucomicrobiales</taxon>
        <taxon>Akkermansiaceae</taxon>
        <taxon>Akkermansia</taxon>
    </lineage>
</organism>
<keyword evidence="2 6" id="KW-0235">DNA replication</keyword>
<name>A0ABM7ZEI6_9BACT</name>
<dbReference type="InterPro" id="IPR038729">
    <property type="entry name" value="Rad50/SbcC_AAA"/>
</dbReference>
<keyword evidence="6" id="KW-0227">DNA damage</keyword>
<evidence type="ECO:0000259" key="7">
    <source>
        <dbReference type="Pfam" id="PF13476"/>
    </source>
</evidence>
<evidence type="ECO:0000256" key="2">
    <source>
        <dbReference type="ARBA" id="ARBA00022705"/>
    </source>
</evidence>
<keyword evidence="9" id="KW-1185">Reference proteome</keyword>
<comment type="similarity">
    <text evidence="6">Belongs to the RecF family.</text>
</comment>
<gene>
    <name evidence="6 8" type="primary">recF</name>
    <name evidence="8" type="ORF">Abiwalacus_06780</name>
</gene>
<dbReference type="SUPFAM" id="SSF52540">
    <property type="entry name" value="P-loop containing nucleoside triphosphate hydrolases"/>
    <property type="match status" value="1"/>
</dbReference>
<keyword evidence="1 6" id="KW-0963">Cytoplasm</keyword>
<dbReference type="EMBL" id="AP025943">
    <property type="protein sequence ID" value="BDL43104.1"/>
    <property type="molecule type" value="Genomic_DNA"/>
</dbReference>
<evidence type="ECO:0000256" key="5">
    <source>
        <dbReference type="ARBA" id="ARBA00023125"/>
    </source>
</evidence>
<accession>A0ABM7ZEI6</accession>
<dbReference type="InterPro" id="IPR001238">
    <property type="entry name" value="DNA-binding_RecF"/>
</dbReference>
<keyword evidence="6" id="KW-0742">SOS response</keyword>
<dbReference type="PANTHER" id="PTHR32182">
    <property type="entry name" value="DNA REPLICATION AND REPAIR PROTEIN RECF"/>
    <property type="match status" value="1"/>
</dbReference>
<dbReference type="HAMAP" id="MF_00365">
    <property type="entry name" value="RecF"/>
    <property type="match status" value="1"/>
</dbReference>
<evidence type="ECO:0000256" key="6">
    <source>
        <dbReference type="HAMAP-Rule" id="MF_00365"/>
    </source>
</evidence>
<dbReference type="InterPro" id="IPR042174">
    <property type="entry name" value="RecF_2"/>
</dbReference>
<evidence type="ECO:0000313" key="8">
    <source>
        <dbReference type="EMBL" id="BDL43104.1"/>
    </source>
</evidence>
<keyword evidence="3 6" id="KW-0547">Nucleotide-binding</keyword>
<dbReference type="Gene3D" id="1.20.1050.90">
    <property type="entry name" value="RecF/RecN/SMC, N-terminal domain"/>
    <property type="match status" value="1"/>
</dbReference>
<dbReference type="RefSeq" id="WP_215434672.1">
    <property type="nucleotide sequence ID" value="NZ_AP025943.1"/>
</dbReference>
<dbReference type="InterPro" id="IPR027417">
    <property type="entry name" value="P-loop_NTPase"/>
</dbReference>
<keyword evidence="5 6" id="KW-0238">DNA-binding</keyword>
<dbReference type="NCBIfam" id="TIGR00611">
    <property type="entry name" value="recf"/>
    <property type="match status" value="1"/>
</dbReference>
<keyword evidence="4 6" id="KW-0067">ATP-binding</keyword>
<feature type="binding site" evidence="6">
    <location>
        <begin position="29"/>
        <end position="36"/>
    </location>
    <ligand>
        <name>ATP</name>
        <dbReference type="ChEBI" id="CHEBI:30616"/>
    </ligand>
</feature>
<comment type="subcellular location">
    <subcellularLocation>
        <location evidence="6">Cytoplasm</location>
    </subcellularLocation>
</comment>
<proteinExistence type="inferred from homology"/>
<dbReference type="Proteomes" id="UP001062263">
    <property type="component" value="Chromosome"/>
</dbReference>
<protein>
    <recommendedName>
        <fullName evidence="6">DNA replication and repair protein RecF</fullName>
    </recommendedName>
</protein>
<comment type="function">
    <text evidence="6">The RecF protein is involved in DNA metabolism; it is required for DNA replication and normal SOS inducibility. RecF binds preferentially to single-stranded, linear DNA. It also seems to bind ATP.</text>
</comment>
<dbReference type="Gene3D" id="3.40.50.300">
    <property type="entry name" value="P-loop containing nucleotide triphosphate hydrolases"/>
    <property type="match status" value="1"/>
</dbReference>
<evidence type="ECO:0000313" key="9">
    <source>
        <dbReference type="Proteomes" id="UP001062263"/>
    </source>
</evidence>
<feature type="domain" description="Rad50/SbcC-type AAA" evidence="7">
    <location>
        <begin position="4"/>
        <end position="57"/>
    </location>
</feature>
<dbReference type="PANTHER" id="PTHR32182:SF0">
    <property type="entry name" value="DNA REPLICATION AND REPAIR PROTEIN RECF"/>
    <property type="match status" value="1"/>
</dbReference>
<evidence type="ECO:0000256" key="3">
    <source>
        <dbReference type="ARBA" id="ARBA00022741"/>
    </source>
</evidence>
<dbReference type="Pfam" id="PF13476">
    <property type="entry name" value="AAA_23"/>
    <property type="match status" value="1"/>
</dbReference>
<keyword evidence="6" id="KW-0234">DNA repair</keyword>
<reference evidence="8" key="1">
    <citation type="submission" date="2022-06" db="EMBL/GenBank/DDBJ databases">
        <title>Akkermansia biwalacus sp. nov., an anaerobic mucin-degrading bacterium isolated from human intestine.</title>
        <authorList>
            <person name="Kobayashi Y."/>
            <person name="Inoue S."/>
            <person name="Kawahara T."/>
            <person name="Kohda N."/>
        </authorList>
    </citation>
    <scope>NUCLEOTIDE SEQUENCE</scope>
    <source>
        <strain evidence="8">WON2089</strain>
    </source>
</reference>
<evidence type="ECO:0000256" key="4">
    <source>
        <dbReference type="ARBA" id="ARBA00022840"/>
    </source>
</evidence>
<evidence type="ECO:0000256" key="1">
    <source>
        <dbReference type="ARBA" id="ARBA00022490"/>
    </source>
</evidence>